<organism evidence="2 3">
    <name type="scientific">Nitrosococcus wardiae</name>
    <dbReference type="NCBI Taxonomy" id="1814290"/>
    <lineage>
        <taxon>Bacteria</taxon>
        <taxon>Pseudomonadati</taxon>
        <taxon>Pseudomonadota</taxon>
        <taxon>Gammaproteobacteria</taxon>
        <taxon>Chromatiales</taxon>
        <taxon>Chromatiaceae</taxon>
        <taxon>Nitrosococcus</taxon>
    </lineage>
</organism>
<dbReference type="SUPFAM" id="SSF53067">
    <property type="entry name" value="Actin-like ATPase domain"/>
    <property type="match status" value="1"/>
</dbReference>
<gene>
    <name evidence="2" type="ORF">E3U44_04645</name>
</gene>
<dbReference type="RefSeq" id="WP_134356889.1">
    <property type="nucleotide sequence ID" value="NZ_CP038033.1"/>
</dbReference>
<name>A0A4P7BXN2_9GAMM</name>
<dbReference type="Gene3D" id="3.30.420.190">
    <property type="entry name" value="conserved archaeal protein q6m145"/>
    <property type="match status" value="1"/>
</dbReference>
<dbReference type="KEGG" id="nwr:E3U44_04645"/>
<dbReference type="Gene3D" id="3.30.420.40">
    <property type="match status" value="1"/>
</dbReference>
<dbReference type="AlphaFoldDB" id="A0A4P7BXN2"/>
<dbReference type="EMBL" id="CP038033">
    <property type="protein sequence ID" value="QBQ53880.1"/>
    <property type="molecule type" value="Genomic_DNA"/>
</dbReference>
<evidence type="ECO:0000259" key="1">
    <source>
        <dbReference type="Pfam" id="PF01968"/>
    </source>
</evidence>
<keyword evidence="3" id="KW-1185">Reference proteome</keyword>
<accession>A0A4P7BXN2</accession>
<sequence>MLSKQLTVSGWDIGGAHLKAALTDSQGRITACTQLPCPLWQGLEKLTQAFSQMEIELGDKGRLAAITMTGELADLFNDRDEGVIKILEYTSQHFQDIPIYVFTGAQGLIPLEQALKYTEAIASANYLATSQLAARHWIQGLFLDIGSTTSDLIPCREGSPCPHGNNDQERLRSGELLYSGVIRTPLMALARQVPLEGHWVRLAAEYFATTADVYHLLGWLSAGVDLHPSADNQGKQPQDCARRLARMVGADSKHWPLQTWQGLAAYFAERQCQQLTKASFQVLSKAELSPEAPIIGAGIGRFLAAECARRLHRPYRDFATALETNLQAYLSADHAPAAALARLAWEQLQGKTD</sequence>
<dbReference type="InterPro" id="IPR043129">
    <property type="entry name" value="ATPase_NBD"/>
</dbReference>
<protein>
    <submittedName>
        <fullName evidence="2">S-layer protein</fullName>
    </submittedName>
</protein>
<evidence type="ECO:0000313" key="2">
    <source>
        <dbReference type="EMBL" id="QBQ53880.1"/>
    </source>
</evidence>
<evidence type="ECO:0000313" key="3">
    <source>
        <dbReference type="Proteomes" id="UP000294325"/>
    </source>
</evidence>
<reference evidence="2 3" key="1">
    <citation type="submission" date="2019-03" db="EMBL/GenBank/DDBJ databases">
        <title>The genome sequence of Nitrosococcus wardiae strain D1FHST reveals the archetypal metabolic capacity of ammonia-oxidizing Gammaproteobacteria.</title>
        <authorList>
            <person name="Wang L."/>
            <person name="Lim C.K."/>
            <person name="Hanson T.E."/>
            <person name="Dang H."/>
            <person name="Klotz M.G."/>
        </authorList>
    </citation>
    <scope>NUCLEOTIDE SEQUENCE [LARGE SCALE GENOMIC DNA]</scope>
    <source>
        <strain evidence="2 3">D1FHS</strain>
    </source>
</reference>
<dbReference type="InterPro" id="IPR002756">
    <property type="entry name" value="MfnF"/>
</dbReference>
<dbReference type="Proteomes" id="UP000294325">
    <property type="component" value="Chromosome"/>
</dbReference>
<proteinExistence type="predicted"/>
<dbReference type="Pfam" id="PF01968">
    <property type="entry name" value="Hydantoinase_A"/>
    <property type="match status" value="1"/>
</dbReference>
<feature type="domain" description="Hydantoinase A/oxoprolinase" evidence="1">
    <location>
        <begin position="62"/>
        <end position="331"/>
    </location>
</feature>
<dbReference type="InterPro" id="IPR002821">
    <property type="entry name" value="Hydantoinase_A"/>
</dbReference>
<dbReference type="NCBIfam" id="TIGR03123">
    <property type="entry name" value="one_C_unchar_1"/>
    <property type="match status" value="1"/>
</dbReference>
<dbReference type="OrthoDB" id="1792672at2"/>
<dbReference type="GO" id="GO:0016787">
    <property type="term" value="F:hydrolase activity"/>
    <property type="evidence" value="ECO:0007669"/>
    <property type="project" value="InterPro"/>
</dbReference>